<accession>A0A4Q9PX78</accession>
<organism evidence="1 2">
    <name type="scientific">Dichomitus squalens</name>
    <dbReference type="NCBI Taxonomy" id="114155"/>
    <lineage>
        <taxon>Eukaryota</taxon>
        <taxon>Fungi</taxon>
        <taxon>Dikarya</taxon>
        <taxon>Basidiomycota</taxon>
        <taxon>Agaricomycotina</taxon>
        <taxon>Agaricomycetes</taxon>
        <taxon>Polyporales</taxon>
        <taxon>Polyporaceae</taxon>
        <taxon>Dichomitus</taxon>
    </lineage>
</organism>
<evidence type="ECO:0000313" key="1">
    <source>
        <dbReference type="EMBL" id="TBU59149.1"/>
    </source>
</evidence>
<reference evidence="1 2" key="1">
    <citation type="submission" date="2019-01" db="EMBL/GenBank/DDBJ databases">
        <title>Draft genome sequences of three monokaryotic isolates of the white-rot basidiomycete fungus Dichomitus squalens.</title>
        <authorList>
            <consortium name="DOE Joint Genome Institute"/>
            <person name="Lopez S.C."/>
            <person name="Andreopoulos B."/>
            <person name="Pangilinan J."/>
            <person name="Lipzen A."/>
            <person name="Riley R."/>
            <person name="Ahrendt S."/>
            <person name="Ng V."/>
            <person name="Barry K."/>
            <person name="Daum C."/>
            <person name="Grigoriev I.V."/>
            <person name="Hilden K.S."/>
            <person name="Makela M.R."/>
            <person name="de Vries R.P."/>
        </authorList>
    </citation>
    <scope>NUCLEOTIDE SEQUENCE [LARGE SCALE GENOMIC DNA]</scope>
    <source>
        <strain evidence="1 2">CBS 464.89</strain>
    </source>
</reference>
<gene>
    <name evidence="1" type="ORF">BD310DRAFT_925800</name>
</gene>
<name>A0A4Q9PX78_9APHY</name>
<keyword evidence="2" id="KW-1185">Reference proteome</keyword>
<dbReference type="EMBL" id="ML145117">
    <property type="protein sequence ID" value="TBU59149.1"/>
    <property type="molecule type" value="Genomic_DNA"/>
</dbReference>
<dbReference type="AlphaFoldDB" id="A0A4Q9PX78"/>
<dbReference type="Proteomes" id="UP000292082">
    <property type="component" value="Unassembled WGS sequence"/>
</dbReference>
<sequence length="80" mass="8993">MEMATSDRCGCISTRIVYIFHHARPAGSRVSTARRAVVFLWSHLVFILPICRSECIHSSPGDLRISLVAHKVITEVSSRR</sequence>
<proteinExistence type="predicted"/>
<protein>
    <submittedName>
        <fullName evidence="1">Uncharacterized protein</fullName>
    </submittedName>
</protein>
<evidence type="ECO:0000313" key="2">
    <source>
        <dbReference type="Proteomes" id="UP000292082"/>
    </source>
</evidence>